<dbReference type="eggNOG" id="ENOG5032YKZ">
    <property type="taxonomic scope" value="Bacteria"/>
</dbReference>
<dbReference type="InterPro" id="IPR021516">
    <property type="entry name" value="DUF3179"/>
</dbReference>
<dbReference type="AlphaFoldDB" id="A6GDL0"/>
<evidence type="ECO:0000313" key="1">
    <source>
        <dbReference type="EMBL" id="EDM76053.1"/>
    </source>
</evidence>
<evidence type="ECO:0000313" key="2">
    <source>
        <dbReference type="Proteomes" id="UP000005801"/>
    </source>
</evidence>
<keyword evidence="2" id="KW-1185">Reference proteome</keyword>
<evidence type="ECO:0008006" key="3">
    <source>
        <dbReference type="Google" id="ProtNLM"/>
    </source>
</evidence>
<reference evidence="1 2" key="1">
    <citation type="submission" date="2007-06" db="EMBL/GenBank/DDBJ databases">
        <authorList>
            <person name="Shimkets L."/>
            <person name="Ferriera S."/>
            <person name="Johnson J."/>
            <person name="Kravitz S."/>
            <person name="Beeson K."/>
            <person name="Sutton G."/>
            <person name="Rogers Y.-H."/>
            <person name="Friedman R."/>
            <person name="Frazier M."/>
            <person name="Venter J.C."/>
        </authorList>
    </citation>
    <scope>NUCLEOTIDE SEQUENCE [LARGE SCALE GENOMIC DNA]</scope>
    <source>
        <strain evidence="1 2">SIR-1</strain>
    </source>
</reference>
<dbReference type="Proteomes" id="UP000005801">
    <property type="component" value="Unassembled WGS sequence"/>
</dbReference>
<accession>A6GDL0</accession>
<protein>
    <recommendedName>
        <fullName evidence="3">DUF3179 domain-containing protein</fullName>
    </recommendedName>
</protein>
<dbReference type="EMBL" id="ABCS01000074">
    <property type="protein sequence ID" value="EDM76053.1"/>
    <property type="molecule type" value="Genomic_DNA"/>
</dbReference>
<proteinExistence type="predicted"/>
<gene>
    <name evidence="1" type="ORF">PPSIR1_06783</name>
</gene>
<organism evidence="1 2">
    <name type="scientific">Plesiocystis pacifica SIR-1</name>
    <dbReference type="NCBI Taxonomy" id="391625"/>
    <lineage>
        <taxon>Bacteria</taxon>
        <taxon>Pseudomonadati</taxon>
        <taxon>Myxococcota</taxon>
        <taxon>Polyangia</taxon>
        <taxon>Nannocystales</taxon>
        <taxon>Nannocystaceae</taxon>
        <taxon>Plesiocystis</taxon>
    </lineage>
</organism>
<sequence length="291" mass="32835">MVVAKPVPLAELDLEDDEELLIIERDGVERGFLIRELAYHHVIQGELNGRPYAVAFCVVCSTGVGLTPVVDGKVLHFGSNGVENGVGVISDGDTWSLWEPMTGECTEGPHKGRSLEVWPVRPTTVAAARRERPGLELSLTNCRSLTSWIVRKTWPRVLDNRRGFIPPPFFRTMAGRIDDRMHRLELGLGVMLGGRHVFFPLESIPKGGDAMVRVGSRMMKVYRGEVDGVPHATWCEPWDDEDPPMQMFTRWYAFSFRYPECELWQGPELEQGTGVPQTRAWLTSTGRFRSR</sequence>
<comment type="caution">
    <text evidence="1">The sequence shown here is derived from an EMBL/GenBank/DDBJ whole genome shotgun (WGS) entry which is preliminary data.</text>
</comment>
<dbReference type="Pfam" id="PF11376">
    <property type="entry name" value="DUF3179"/>
    <property type="match status" value="1"/>
</dbReference>
<dbReference type="STRING" id="391625.PPSIR1_06783"/>
<name>A6GDL0_9BACT</name>